<evidence type="ECO:0000313" key="1">
    <source>
        <dbReference type="EMBL" id="QKZ21339.1"/>
    </source>
</evidence>
<proteinExistence type="predicted"/>
<gene>
    <name evidence="1" type="ORF">HUT05_30790</name>
</gene>
<dbReference type="Proteomes" id="UP000509418">
    <property type="component" value="Chromosome"/>
</dbReference>
<evidence type="ECO:0000313" key="2">
    <source>
        <dbReference type="Proteomes" id="UP000509418"/>
    </source>
</evidence>
<evidence type="ECO:0008006" key="3">
    <source>
        <dbReference type="Google" id="ProtNLM"/>
    </source>
</evidence>
<keyword evidence="2" id="KW-1185">Reference proteome</keyword>
<dbReference type="AlphaFoldDB" id="A0A7H8TCU4"/>
<name>A0A7H8TCU4_STRCX</name>
<dbReference type="EMBL" id="CP056041">
    <property type="protein sequence ID" value="QKZ21339.1"/>
    <property type="molecule type" value="Genomic_DNA"/>
</dbReference>
<dbReference type="RefSeq" id="WP_176577006.1">
    <property type="nucleotide sequence ID" value="NZ_CBDRGH010000006.1"/>
</dbReference>
<organism evidence="1 2">
    <name type="scientific">Streptomyces chartreusis</name>
    <dbReference type="NCBI Taxonomy" id="1969"/>
    <lineage>
        <taxon>Bacteria</taxon>
        <taxon>Bacillati</taxon>
        <taxon>Actinomycetota</taxon>
        <taxon>Actinomycetes</taxon>
        <taxon>Kitasatosporales</taxon>
        <taxon>Streptomycetaceae</taxon>
        <taxon>Streptomyces</taxon>
    </lineage>
</organism>
<reference evidence="1 2" key="1">
    <citation type="submission" date="2020-06" db="EMBL/GenBank/DDBJ databases">
        <title>Genome mining for natural products.</title>
        <authorList>
            <person name="Zhang B."/>
            <person name="Shi J."/>
            <person name="Ge H."/>
        </authorList>
    </citation>
    <scope>NUCLEOTIDE SEQUENCE [LARGE SCALE GENOMIC DNA]</scope>
    <source>
        <strain evidence="1 2">NA02069</strain>
    </source>
</reference>
<sequence>MDDETPRMDVTVWATLDEQAAAPRGDLCVHWFRTAIDFFFSSEAEERETADSYAGVTESISGGRTTRVMDARENWPVLADALRAHPFYAKAGFYEASANVDEWVEEYGRIEGRHEGRGGTHTELSAALRAGERIGDPDFCARLFDFLAVALDGADPVFARVDHLNFHDKPDLEVALRRSRRKYLRESRTYLRGYSWVTGVPGELASRLGGAPGLMSTGAFHAVRELRCGGLLVQATETLAGYDDRAMHRVFTALAPVLAPGIPEDDPARENLRIVFEDASGA</sequence>
<protein>
    <recommendedName>
        <fullName evidence="3">DUF3396 domain-containing protein</fullName>
    </recommendedName>
</protein>
<accession>A0A7H8TCU4</accession>